<accession>A0A2P2QIM2</accession>
<evidence type="ECO:0000313" key="1">
    <source>
        <dbReference type="EMBL" id="MBX66755.1"/>
    </source>
</evidence>
<protein>
    <submittedName>
        <fullName evidence="1">Uncharacterized protein</fullName>
    </submittedName>
</protein>
<proteinExistence type="predicted"/>
<reference evidence="1" key="1">
    <citation type="submission" date="2018-02" db="EMBL/GenBank/DDBJ databases">
        <title>Rhizophora mucronata_Transcriptome.</title>
        <authorList>
            <person name="Meera S.P."/>
            <person name="Sreeshan A."/>
            <person name="Augustine A."/>
        </authorList>
    </citation>
    <scope>NUCLEOTIDE SEQUENCE</scope>
    <source>
        <tissue evidence="1">Leaf</tissue>
    </source>
</reference>
<name>A0A2P2QIM2_RHIMU</name>
<dbReference type="EMBL" id="GGEC01086271">
    <property type="protein sequence ID" value="MBX66755.1"/>
    <property type="molecule type" value="Transcribed_RNA"/>
</dbReference>
<organism evidence="1">
    <name type="scientific">Rhizophora mucronata</name>
    <name type="common">Asiatic mangrove</name>
    <dbReference type="NCBI Taxonomy" id="61149"/>
    <lineage>
        <taxon>Eukaryota</taxon>
        <taxon>Viridiplantae</taxon>
        <taxon>Streptophyta</taxon>
        <taxon>Embryophyta</taxon>
        <taxon>Tracheophyta</taxon>
        <taxon>Spermatophyta</taxon>
        <taxon>Magnoliopsida</taxon>
        <taxon>eudicotyledons</taxon>
        <taxon>Gunneridae</taxon>
        <taxon>Pentapetalae</taxon>
        <taxon>rosids</taxon>
        <taxon>fabids</taxon>
        <taxon>Malpighiales</taxon>
        <taxon>Rhizophoraceae</taxon>
        <taxon>Rhizophora</taxon>
    </lineage>
</organism>
<sequence>MKAFLKIYFMEERKMSTKFRGQLMHSTFLYYK</sequence>
<dbReference type="AlphaFoldDB" id="A0A2P2QIM2"/>